<feature type="transmembrane region" description="Helical" evidence="1">
    <location>
        <begin position="24"/>
        <end position="43"/>
    </location>
</feature>
<name>A0ABW8SPI4_9CLOT</name>
<evidence type="ECO:0000313" key="2">
    <source>
        <dbReference type="EMBL" id="MFL0197696.1"/>
    </source>
</evidence>
<evidence type="ECO:0000313" key="3">
    <source>
        <dbReference type="Proteomes" id="UP001623660"/>
    </source>
</evidence>
<evidence type="ECO:0000256" key="1">
    <source>
        <dbReference type="SAM" id="Phobius"/>
    </source>
</evidence>
<evidence type="ECO:0008006" key="4">
    <source>
        <dbReference type="Google" id="ProtNLM"/>
    </source>
</evidence>
<comment type="caution">
    <text evidence="2">The sequence shown here is derived from an EMBL/GenBank/DDBJ whole genome shotgun (WGS) entry which is preliminary data.</text>
</comment>
<protein>
    <recommendedName>
        <fullName evidence="4">Undecaprenyl-diphosphate phosphatase</fullName>
    </recommendedName>
</protein>
<keyword evidence="1" id="KW-0812">Transmembrane</keyword>
<proteinExistence type="predicted"/>
<organism evidence="2 3">
    <name type="scientific">Candidatus Clostridium eludens</name>
    <dbReference type="NCBI Taxonomy" id="3381663"/>
    <lineage>
        <taxon>Bacteria</taxon>
        <taxon>Bacillati</taxon>
        <taxon>Bacillota</taxon>
        <taxon>Clostridia</taxon>
        <taxon>Eubacteriales</taxon>
        <taxon>Clostridiaceae</taxon>
        <taxon>Clostridium</taxon>
    </lineage>
</organism>
<reference evidence="2 3" key="1">
    <citation type="submission" date="2024-11" db="EMBL/GenBank/DDBJ databases">
        <authorList>
            <person name="Heng Y.C."/>
            <person name="Lim A.C.H."/>
            <person name="Lee J.K.Y."/>
            <person name="Kittelmann S."/>
        </authorList>
    </citation>
    <scope>NUCLEOTIDE SEQUENCE [LARGE SCALE GENOMIC DNA]</scope>
    <source>
        <strain evidence="2 3">WILCCON 0269</strain>
    </source>
</reference>
<dbReference type="EMBL" id="JBJHZX010000035">
    <property type="protein sequence ID" value="MFL0197696.1"/>
    <property type="molecule type" value="Genomic_DNA"/>
</dbReference>
<keyword evidence="1" id="KW-0472">Membrane</keyword>
<sequence length="73" mass="8197">MVLGAGLLELKDLVHIPISNMPSFTMSILTSAVFGFLSITFLLNYLKYNKFVISIIYRIIAGCIFIAIYFSTK</sequence>
<keyword evidence="3" id="KW-1185">Reference proteome</keyword>
<gene>
    <name evidence="2" type="ORF">ACJDU8_19305</name>
</gene>
<feature type="transmembrane region" description="Helical" evidence="1">
    <location>
        <begin position="55"/>
        <end position="72"/>
    </location>
</feature>
<dbReference type="Proteomes" id="UP001623660">
    <property type="component" value="Unassembled WGS sequence"/>
</dbReference>
<accession>A0ABW8SPI4</accession>
<dbReference type="RefSeq" id="WP_406793802.1">
    <property type="nucleotide sequence ID" value="NZ_JBJHZX010000035.1"/>
</dbReference>
<keyword evidence="1" id="KW-1133">Transmembrane helix</keyword>